<organism evidence="1 2">
    <name type="scientific">Paenibacillus gansuensis</name>
    <dbReference type="NCBI Taxonomy" id="306542"/>
    <lineage>
        <taxon>Bacteria</taxon>
        <taxon>Bacillati</taxon>
        <taxon>Bacillota</taxon>
        <taxon>Bacilli</taxon>
        <taxon>Bacillales</taxon>
        <taxon>Paenibacillaceae</taxon>
        <taxon>Paenibacillus</taxon>
    </lineage>
</organism>
<evidence type="ECO:0000313" key="1">
    <source>
        <dbReference type="EMBL" id="MFD2613777.1"/>
    </source>
</evidence>
<evidence type="ECO:0000313" key="2">
    <source>
        <dbReference type="Proteomes" id="UP001597541"/>
    </source>
</evidence>
<protein>
    <recommendedName>
        <fullName evidence="3">Flp pilus-assembly TadG-like N-terminal domain-containing protein</fullName>
    </recommendedName>
</protein>
<keyword evidence="2" id="KW-1185">Reference proteome</keyword>
<name>A0ABW5PHF6_9BACL</name>
<comment type="caution">
    <text evidence="1">The sequence shown here is derived from an EMBL/GenBank/DDBJ whole genome shotgun (WGS) entry which is preliminary data.</text>
</comment>
<dbReference type="Proteomes" id="UP001597541">
    <property type="component" value="Unassembled WGS sequence"/>
</dbReference>
<gene>
    <name evidence="1" type="ORF">ACFSUF_15280</name>
</gene>
<dbReference type="EMBL" id="JBHUME010000009">
    <property type="protein sequence ID" value="MFD2613777.1"/>
    <property type="molecule type" value="Genomic_DNA"/>
</dbReference>
<dbReference type="RefSeq" id="WP_377603926.1">
    <property type="nucleotide sequence ID" value="NZ_JBHUME010000009.1"/>
</dbReference>
<proteinExistence type="predicted"/>
<accession>A0ABW5PHF6</accession>
<reference evidence="2" key="1">
    <citation type="journal article" date="2019" name="Int. J. Syst. Evol. Microbiol.">
        <title>The Global Catalogue of Microorganisms (GCM) 10K type strain sequencing project: providing services to taxonomists for standard genome sequencing and annotation.</title>
        <authorList>
            <consortium name="The Broad Institute Genomics Platform"/>
            <consortium name="The Broad Institute Genome Sequencing Center for Infectious Disease"/>
            <person name="Wu L."/>
            <person name="Ma J."/>
        </authorList>
    </citation>
    <scope>NUCLEOTIDE SEQUENCE [LARGE SCALE GENOMIC DNA]</scope>
    <source>
        <strain evidence="2">KCTC 3950</strain>
    </source>
</reference>
<evidence type="ECO:0008006" key="3">
    <source>
        <dbReference type="Google" id="ProtNLM"/>
    </source>
</evidence>
<sequence length="190" mass="20660">MALSLIGLGFCVLMLITGLDYAKQISTMARIKQHLNVALHAGSLSVDEVRLSQGKLRLDVTTPGFRVQDQFYKYLRENMILDNSNRAGPGSYLSVGSKVEVHSLLYADPETGLLSILHGSGSNCTVSAGKLKCDMVLHAGSGDETFRPLDELLVGPSLISLVEVEHQGLGWLGEEPIVIAGVQEVRFHWN</sequence>